<dbReference type="EC" id="2.7.8.28" evidence="3"/>
<gene>
    <name evidence="3" type="primary">cofD</name>
    <name evidence="3" type="ORF">NNL39_01300</name>
</gene>
<evidence type="ECO:0000256" key="1">
    <source>
        <dbReference type="ARBA" id="ARBA00022679"/>
    </source>
</evidence>
<dbReference type="GO" id="GO:0043743">
    <property type="term" value="F:LPPG:FO 2-phospho-L-lactate transferase activity"/>
    <property type="evidence" value="ECO:0007669"/>
    <property type="project" value="UniProtKB-EC"/>
</dbReference>
<sequence length="341" mass="35581">MRIVVLAGGVGGARFVRGLREAVQRWHPDSSIDVIVNTGDDWWLAGLRITPDLDSMLYTLSGQNDEVRGWGRVGESERVSAELQAYGVTPDWFTLGDLDLGTHIARSAWLRAGLTPSDVVARLQERWDLGGVRLHPSTDQEIDTHVWVASDTGAEEDLHFQEWWTRYRAQVPALRFEQRGVSSASPSPGALAALAAADVVLVAPSNPVVSIGTILGIPGMREAVLAAGSLSATGRAPIVGVSPIIAGAAVRGMADACLTTIGVETDAGAVARHYGPRAGVGSSAGGLLDAWLVDEVDEPLVAGLRADGFAAAAVPLWMRDLDTAAALAEAALATASAASAG</sequence>
<reference evidence="3" key="1">
    <citation type="submission" date="2022-07" db="EMBL/GenBank/DDBJ databases">
        <title>Taxonomic analysis of Microcella humidisoli nov. sp., isolated from riverside soil.</title>
        <authorList>
            <person name="Molina K.M."/>
            <person name="Kim S.B."/>
        </authorList>
    </citation>
    <scope>NUCLEOTIDE SEQUENCE</scope>
    <source>
        <strain evidence="3">MMS21-STM10</strain>
    </source>
</reference>
<dbReference type="SUPFAM" id="SSF142338">
    <property type="entry name" value="CofD-like"/>
    <property type="match status" value="1"/>
</dbReference>
<evidence type="ECO:0000313" key="3">
    <source>
        <dbReference type="EMBL" id="UTT62783.1"/>
    </source>
</evidence>
<dbReference type="Proteomes" id="UP001060039">
    <property type="component" value="Chromosome"/>
</dbReference>
<dbReference type="RefSeq" id="WP_255159915.1">
    <property type="nucleotide sequence ID" value="NZ_CP101497.1"/>
</dbReference>
<keyword evidence="4" id="KW-1185">Reference proteome</keyword>
<organism evidence="3 4">
    <name type="scientific">Microcella humidisoli</name>
    <dbReference type="NCBI Taxonomy" id="2963406"/>
    <lineage>
        <taxon>Bacteria</taxon>
        <taxon>Bacillati</taxon>
        <taxon>Actinomycetota</taxon>
        <taxon>Actinomycetes</taxon>
        <taxon>Micrococcales</taxon>
        <taxon>Microbacteriaceae</taxon>
        <taxon>Microcella</taxon>
    </lineage>
</organism>
<dbReference type="Gene3D" id="3.40.50.10680">
    <property type="entry name" value="CofD-like domains"/>
    <property type="match status" value="1"/>
</dbReference>
<evidence type="ECO:0000256" key="2">
    <source>
        <dbReference type="ARBA" id="ARBA00022842"/>
    </source>
</evidence>
<evidence type="ECO:0000313" key="4">
    <source>
        <dbReference type="Proteomes" id="UP001060039"/>
    </source>
</evidence>
<dbReference type="PANTHER" id="PTHR43007">
    <property type="entry name" value="2-PHOSPHO-L-LACTATE TRANSFERASE"/>
    <property type="match status" value="1"/>
</dbReference>
<dbReference type="Pfam" id="PF01933">
    <property type="entry name" value="CofD"/>
    <property type="match status" value="1"/>
</dbReference>
<keyword evidence="2" id="KW-0460">Magnesium</keyword>
<dbReference type="InterPro" id="IPR010115">
    <property type="entry name" value="FbiA/CofD"/>
</dbReference>
<dbReference type="HAMAP" id="MF_01257">
    <property type="entry name" value="CofD"/>
    <property type="match status" value="1"/>
</dbReference>
<protein>
    <submittedName>
        <fullName evidence="3">2-phospho-L-lactate transferase</fullName>
        <ecNumber evidence="3">2.7.8.28</ecNumber>
    </submittedName>
</protein>
<keyword evidence="1 3" id="KW-0808">Transferase</keyword>
<dbReference type="InterPro" id="IPR002882">
    <property type="entry name" value="CofD"/>
</dbReference>
<accession>A0ABY5FWV9</accession>
<name>A0ABY5FWV9_9MICO</name>
<proteinExistence type="inferred from homology"/>
<dbReference type="Gene3D" id="1.10.8.240">
    <property type="entry name" value="CofD-like domain"/>
    <property type="match status" value="1"/>
</dbReference>
<dbReference type="PANTHER" id="PTHR43007:SF1">
    <property type="entry name" value="2-PHOSPHO-L-LACTATE TRANSFERASE"/>
    <property type="match status" value="1"/>
</dbReference>
<dbReference type="InterPro" id="IPR038136">
    <property type="entry name" value="CofD-like_dom_sf"/>
</dbReference>
<dbReference type="NCBIfam" id="TIGR01819">
    <property type="entry name" value="F420_cofD"/>
    <property type="match status" value="1"/>
</dbReference>
<dbReference type="EMBL" id="CP101497">
    <property type="protein sequence ID" value="UTT62783.1"/>
    <property type="molecule type" value="Genomic_DNA"/>
</dbReference>